<dbReference type="EMBL" id="QHKM01000001">
    <property type="protein sequence ID" value="RAK69808.1"/>
    <property type="molecule type" value="Genomic_DNA"/>
</dbReference>
<evidence type="ECO:0000313" key="2">
    <source>
        <dbReference type="EMBL" id="RAK69808.1"/>
    </source>
</evidence>
<gene>
    <name evidence="2" type="ORF">DLM85_02840</name>
</gene>
<dbReference type="SUPFAM" id="SSF144064">
    <property type="entry name" value="Heme iron utilization protein-like"/>
    <property type="match status" value="1"/>
</dbReference>
<keyword evidence="3" id="KW-1185">Reference proteome</keyword>
<dbReference type="CDD" id="cd16830">
    <property type="entry name" value="HemS-like_N"/>
    <property type="match status" value="1"/>
</dbReference>
<reference evidence="3" key="1">
    <citation type="submission" date="2018-05" db="EMBL/GenBank/DDBJ databases">
        <authorList>
            <person name="Nie L."/>
        </authorList>
    </citation>
    <scope>NUCLEOTIDE SEQUENCE [LARGE SCALE GENOMIC DNA]</scope>
    <source>
        <strain evidence="3">NL</strain>
    </source>
</reference>
<dbReference type="RefSeq" id="WP_111476544.1">
    <property type="nucleotide sequence ID" value="NZ_QHKM01000001.1"/>
</dbReference>
<dbReference type="Proteomes" id="UP000248553">
    <property type="component" value="Unassembled WGS sequence"/>
</dbReference>
<dbReference type="Gene3D" id="3.40.1570.10">
    <property type="entry name" value="HemS/ChuS/ChuX like domains"/>
    <property type="match status" value="2"/>
</dbReference>
<evidence type="ECO:0000313" key="3">
    <source>
        <dbReference type="Proteomes" id="UP000248553"/>
    </source>
</evidence>
<dbReference type="AlphaFoldDB" id="A0A328BXI4"/>
<feature type="domain" description="Haemin-degrading HemS/ChuX" evidence="1">
    <location>
        <begin position="38"/>
        <end position="163"/>
    </location>
</feature>
<accession>A0A328BXI4</accession>
<feature type="domain" description="Haemin-degrading HemS/ChuX" evidence="1">
    <location>
        <begin position="215"/>
        <end position="347"/>
    </location>
</feature>
<sequence length="347" mass="38519">MSVTADLHPAPLAERWAQLQLTNPTTRIRDAARQLGSSEAALLATRCTGQPDAPVLRLTNDFQAILKDVSGLGRVMALTRNDSVVHERKGPYLKTSFQGPMGLTLGEDIDLRLFMQHWHFGFAVTENGRRSLQFFAPDGEAVHKIYLTEDSHAAAYDQLLARYRAPEQSLELATQPAPAPQPETPDAAIDVEGFRAGWRALQDTHDFFGLLRQFGVSRTQALRLGPPELVQRLDNDAIVRGLQAAAAAQLSIMLFVASRGCIQIHTGPVQRLVVTGPWFNVLDPDFNLHLKLEDVAQTWLVKKPTADGVVHSLELYDAQGRNLLLFFGKRKPGIPEQQAWRELISKL</sequence>
<dbReference type="InterPro" id="IPR053733">
    <property type="entry name" value="Heme_Transport_Util_sf"/>
</dbReference>
<comment type="caution">
    <text evidence="2">The sequence shown here is derived from an EMBL/GenBank/DDBJ whole genome shotgun (WGS) entry which is preliminary data.</text>
</comment>
<name>A0A328BXI4_9BACT</name>
<dbReference type="OrthoDB" id="316630at2"/>
<dbReference type="GO" id="GO:0006826">
    <property type="term" value="P:iron ion transport"/>
    <property type="evidence" value="ECO:0007669"/>
    <property type="project" value="InterPro"/>
</dbReference>
<dbReference type="Pfam" id="PF05171">
    <property type="entry name" value="HemS"/>
    <property type="match status" value="2"/>
</dbReference>
<evidence type="ECO:0000259" key="1">
    <source>
        <dbReference type="Pfam" id="PF05171"/>
    </source>
</evidence>
<organism evidence="2 3">
    <name type="scientific">Hymenobacter edaphi</name>
    <dbReference type="NCBI Taxonomy" id="2211146"/>
    <lineage>
        <taxon>Bacteria</taxon>
        <taxon>Pseudomonadati</taxon>
        <taxon>Bacteroidota</taxon>
        <taxon>Cytophagia</taxon>
        <taxon>Cytophagales</taxon>
        <taxon>Hymenobacteraceae</taxon>
        <taxon>Hymenobacter</taxon>
    </lineage>
</organism>
<protein>
    <submittedName>
        <fullName evidence="2">Hemin-degrading factor</fullName>
    </submittedName>
</protein>
<proteinExistence type="predicted"/>
<dbReference type="InterPro" id="IPR007845">
    <property type="entry name" value="HemS/ChuX_dom"/>
</dbReference>
<dbReference type="CDD" id="cd16831">
    <property type="entry name" value="HemS-like_C"/>
    <property type="match status" value="1"/>
</dbReference>